<organism evidence="2 3">
    <name type="scientific">Streptomyces actuosus</name>
    <dbReference type="NCBI Taxonomy" id="1885"/>
    <lineage>
        <taxon>Bacteria</taxon>
        <taxon>Bacillati</taxon>
        <taxon>Actinomycetota</taxon>
        <taxon>Actinomycetes</taxon>
        <taxon>Kitasatosporales</taxon>
        <taxon>Streptomycetaceae</taxon>
        <taxon>Streptomyces</taxon>
    </lineage>
</organism>
<feature type="transmembrane region" description="Helical" evidence="1">
    <location>
        <begin position="146"/>
        <end position="169"/>
    </location>
</feature>
<dbReference type="EMBL" id="JAFFZS010000069">
    <property type="protein sequence ID" value="MBN0049217.1"/>
    <property type="molecule type" value="Genomic_DNA"/>
</dbReference>
<keyword evidence="1" id="KW-1133">Transmembrane helix</keyword>
<reference evidence="2 3" key="1">
    <citation type="submission" date="2021-02" db="EMBL/GenBank/DDBJ databases">
        <title>Whole genome sequencing of Streptomyces actuosus VRA1.</title>
        <authorList>
            <person name="Sen G."/>
            <person name="Sen A."/>
        </authorList>
    </citation>
    <scope>NUCLEOTIDE SEQUENCE [LARGE SCALE GENOMIC DNA]</scope>
    <source>
        <strain evidence="2 3">VRA1</strain>
    </source>
</reference>
<proteinExistence type="predicted"/>
<keyword evidence="3" id="KW-1185">Reference proteome</keyword>
<dbReference type="Proteomes" id="UP000788262">
    <property type="component" value="Unassembled WGS sequence"/>
</dbReference>
<feature type="transmembrane region" description="Helical" evidence="1">
    <location>
        <begin position="88"/>
        <end position="104"/>
    </location>
</feature>
<keyword evidence="1" id="KW-0472">Membrane</keyword>
<feature type="transmembrane region" description="Helical" evidence="1">
    <location>
        <begin position="181"/>
        <end position="201"/>
    </location>
</feature>
<evidence type="ECO:0000313" key="3">
    <source>
        <dbReference type="Proteomes" id="UP000788262"/>
    </source>
</evidence>
<protein>
    <submittedName>
        <fullName evidence="2">Uncharacterized protein</fullName>
    </submittedName>
</protein>
<name>A0ABS2W1C5_STRAS</name>
<comment type="caution">
    <text evidence="2">The sequence shown here is derived from an EMBL/GenBank/DDBJ whole genome shotgun (WGS) entry which is preliminary data.</text>
</comment>
<evidence type="ECO:0000256" key="1">
    <source>
        <dbReference type="SAM" id="Phobius"/>
    </source>
</evidence>
<keyword evidence="1" id="KW-0812">Transmembrane</keyword>
<feature type="transmembrane region" description="Helical" evidence="1">
    <location>
        <begin position="207"/>
        <end position="225"/>
    </location>
</feature>
<feature type="transmembrane region" description="Helical" evidence="1">
    <location>
        <begin position="116"/>
        <end position="134"/>
    </location>
</feature>
<gene>
    <name evidence="2" type="ORF">JS756_35165</name>
</gene>
<sequence length="248" mass="25855">MWILPLLCLLVVGALGLASVETDGYYAQLGHDRPSLPMPTGLPERLRAARRARIRRYAAGALVALAVFYGLSGLVELGEPNTPDDTKAAALFVVVVWLCLAAAVHPDIGPRKGIRWLGGAALLAISMAIAYTNARHIASHGWSRGAVAGLMAAAAALIAIGIVAPYRGIPMGRSRIDRDRMVSACTWAASVSVIVAVLADASDAGDVFRAVIGCVAGGAGAWGAPRLYSHLKRRRATDSPQSPPPPPA</sequence>
<evidence type="ECO:0000313" key="2">
    <source>
        <dbReference type="EMBL" id="MBN0049217.1"/>
    </source>
</evidence>
<accession>A0ABS2W1C5</accession>